<dbReference type="PANTHER" id="PTHR31566:SF0">
    <property type="entry name" value="CYTOCHROME C BIOGENESIS PROTEIN CCS1, CHLOROPLASTIC"/>
    <property type="match status" value="1"/>
</dbReference>
<comment type="subunit">
    <text evidence="6">May interact with CcsA.</text>
</comment>
<keyword evidence="3 6" id="KW-0201">Cytochrome c-type biogenesis</keyword>
<dbReference type="Pfam" id="PF05140">
    <property type="entry name" value="ResB"/>
    <property type="match status" value="2"/>
</dbReference>
<evidence type="ECO:0000256" key="1">
    <source>
        <dbReference type="ARBA" id="ARBA00004141"/>
    </source>
</evidence>
<feature type="transmembrane region" description="Helical" evidence="7">
    <location>
        <begin position="80"/>
        <end position="102"/>
    </location>
</feature>
<evidence type="ECO:0000256" key="2">
    <source>
        <dbReference type="ARBA" id="ARBA00022692"/>
    </source>
</evidence>
<dbReference type="InterPro" id="IPR023494">
    <property type="entry name" value="Cyt_c_bgen_Ccs1/CcsB/ResB"/>
</dbReference>
<name>A0A4D6WV86_9FLOR</name>
<accession>A0A4D6WV86</accession>
<proteinExistence type="inferred from homology"/>
<reference evidence="9" key="1">
    <citation type="journal article" date="2019" name="Mol. Phylogenet. Evol.">
        <title>Morphological evolution and classification of the red algal order Ceramiales inferred using plastid phylogenomics.</title>
        <authorList>
            <person name="Diaz-Tapia P."/>
            <person name="Pasella M.M."/>
            <person name="Verbruggen H."/>
            <person name="Maggs C.A."/>
        </authorList>
    </citation>
    <scope>NUCLEOTIDE SEQUENCE</scope>
    <source>
        <strain evidence="9">PD2930</strain>
    </source>
</reference>
<feature type="transmembrane region" description="Helical" evidence="7">
    <location>
        <begin position="379"/>
        <end position="399"/>
    </location>
</feature>
<evidence type="ECO:0000256" key="4">
    <source>
        <dbReference type="ARBA" id="ARBA00022989"/>
    </source>
</evidence>
<evidence type="ECO:0000256" key="5">
    <source>
        <dbReference type="ARBA" id="ARBA00023136"/>
    </source>
</evidence>
<geneLocation type="plastid" evidence="9"/>
<gene>
    <name evidence="6 9" type="primary">ccs1</name>
    <name evidence="6" type="synonym">ccsB</name>
</gene>
<feature type="transmembrane region" description="Helical" evidence="7">
    <location>
        <begin position="169"/>
        <end position="188"/>
    </location>
</feature>
<dbReference type="HAMAP" id="MF_01392">
    <property type="entry name" value="CytC_Ccs1"/>
    <property type="match status" value="1"/>
</dbReference>
<comment type="subcellular location">
    <subcellularLocation>
        <location evidence="6">Cellular thylakoid membrane</location>
        <topology evidence="6">Multi-pass membrane protein</topology>
    </subcellularLocation>
    <subcellularLocation>
        <location evidence="1">Membrane</location>
        <topology evidence="1">Multi-pass membrane protein</topology>
    </subcellularLocation>
</comment>
<dbReference type="GO" id="GO:0017004">
    <property type="term" value="P:cytochrome complex assembly"/>
    <property type="evidence" value="ECO:0007669"/>
    <property type="project" value="UniProtKB-UniRule"/>
</dbReference>
<dbReference type="AlphaFoldDB" id="A0A4D6WV86"/>
<keyword evidence="5 6" id="KW-0472">Membrane</keyword>
<protein>
    <recommendedName>
        <fullName evidence="6">Cytochrome c biogenesis protein CcsB</fullName>
    </recommendedName>
</protein>
<dbReference type="GO" id="GO:0042651">
    <property type="term" value="C:thylakoid membrane"/>
    <property type="evidence" value="ECO:0007669"/>
    <property type="project" value="UniProtKB-UniRule"/>
</dbReference>
<feature type="domain" description="ResB-like" evidence="8">
    <location>
        <begin position="368"/>
        <end position="427"/>
    </location>
</feature>
<evidence type="ECO:0000313" key="9">
    <source>
        <dbReference type="EMBL" id="QCI07587.1"/>
    </source>
</evidence>
<feature type="transmembrane region" description="Helical" evidence="7">
    <location>
        <begin position="20"/>
        <end position="40"/>
    </location>
</feature>
<comment type="similarity">
    <text evidence="6">Belongs to the Ccs1/CcsB family.</text>
</comment>
<keyword evidence="6" id="KW-0793">Thylakoid</keyword>
<dbReference type="PANTHER" id="PTHR31566">
    <property type="entry name" value="CYTOCHROME C BIOGENESIS PROTEIN CCS1, CHLOROPLASTIC"/>
    <property type="match status" value="1"/>
</dbReference>
<dbReference type="EMBL" id="MK814699">
    <property type="protein sequence ID" value="QCI07587.1"/>
    <property type="molecule type" value="Genomic_DNA"/>
</dbReference>
<keyword evidence="9" id="KW-0934">Plastid</keyword>
<keyword evidence="4 6" id="KW-1133">Transmembrane helix</keyword>
<sequence>MRSINTKNVLWHFTKRLSNLNFSLFILFLITLLSILGSIIEQDQNLSFYQTQYPDHLIGFTYFNWQLIVFLGLDHLYQTWWFVFLLIVFSLSLVTCTFSVQLPSLKNARRWKFTNDIKTSHFSDNFKLIETINSSVNIIYALNYHNFYGFHKKNCIYAYKGLIGRIAPIFVHLSIILTLFGSLLSLFLGCTVQEMIPVGESFHLKNIIRSGMYSNLSTNLVVHIDDFTIDYNFNDSSIRQFFSTLSLLDNSGKQIVHKIISVNHPLLFSGITFYQTDWQMNAVRFSIGHNSKFIVQKKLRKIEINGKSCWICNLPTNLKSQLFCIIFNLKDPILICDSTGIIINTVFPGNKIYIDNALIVIKSIIIETGLQIKVDPGIYLIYLGFFILMLSTAISYISYSQIWVNIQTSSFRIAGSTNRAILFFEEDIYKIHNKYTTYTCMSMNYKNDD</sequence>
<organism evidence="9">
    <name type="scientific">Nitophyllum punctatum</name>
    <dbReference type="NCBI Taxonomy" id="158729"/>
    <lineage>
        <taxon>Eukaryota</taxon>
        <taxon>Rhodophyta</taxon>
        <taxon>Florideophyceae</taxon>
        <taxon>Rhodymeniophycidae</taxon>
        <taxon>Ceramiales</taxon>
        <taxon>Delesseriaceae</taxon>
        <taxon>Nitophylloideae</taxon>
        <taxon>Nitophyllum</taxon>
    </lineage>
</organism>
<evidence type="ECO:0000259" key="8">
    <source>
        <dbReference type="Pfam" id="PF05140"/>
    </source>
</evidence>
<comment type="function">
    <text evidence="6">Required during biogenesis of c-type cytochromes (cytochrome c6 and cytochrome f) at the step of heme attachment.</text>
</comment>
<evidence type="ECO:0000256" key="3">
    <source>
        <dbReference type="ARBA" id="ARBA00022748"/>
    </source>
</evidence>
<feature type="domain" description="ResB-like" evidence="8">
    <location>
        <begin position="21"/>
        <end position="308"/>
    </location>
</feature>
<dbReference type="InterPro" id="IPR007816">
    <property type="entry name" value="ResB-like_domain"/>
</dbReference>
<reference evidence="9" key="2">
    <citation type="submission" date="2019-04" db="EMBL/GenBank/DDBJ databases">
        <authorList>
            <person name="Pasella M."/>
        </authorList>
    </citation>
    <scope>NUCLEOTIDE SEQUENCE</scope>
    <source>
        <strain evidence="9">PD2930</strain>
    </source>
</reference>
<keyword evidence="2 6" id="KW-0812">Transmembrane</keyword>
<evidence type="ECO:0000256" key="6">
    <source>
        <dbReference type="HAMAP-Rule" id="MF_01392"/>
    </source>
</evidence>
<evidence type="ECO:0000256" key="7">
    <source>
        <dbReference type="SAM" id="Phobius"/>
    </source>
</evidence>